<organism evidence="14 16">
    <name type="scientific">Eublepharis macularius</name>
    <name type="common">Leopard gecko</name>
    <name type="synonym">Cyrtodactylus macularius</name>
    <dbReference type="NCBI Taxonomy" id="481883"/>
    <lineage>
        <taxon>Eukaryota</taxon>
        <taxon>Metazoa</taxon>
        <taxon>Chordata</taxon>
        <taxon>Craniata</taxon>
        <taxon>Vertebrata</taxon>
        <taxon>Euteleostomi</taxon>
        <taxon>Lepidosauria</taxon>
        <taxon>Squamata</taxon>
        <taxon>Bifurcata</taxon>
        <taxon>Gekkota</taxon>
        <taxon>Eublepharidae</taxon>
        <taxon>Eublepharinae</taxon>
        <taxon>Eublepharis</taxon>
    </lineage>
</organism>
<dbReference type="CDD" id="cd11565">
    <property type="entry name" value="RWD_Spc24"/>
    <property type="match status" value="1"/>
</dbReference>
<dbReference type="Pfam" id="PF08286">
    <property type="entry name" value="Spc24"/>
    <property type="match status" value="1"/>
</dbReference>
<dbReference type="GO" id="GO:0005634">
    <property type="term" value="C:nucleus"/>
    <property type="evidence" value="ECO:0007669"/>
    <property type="project" value="UniProtKB-SubCell"/>
</dbReference>
<keyword evidence="7 13" id="KW-0175">Coiled coil</keyword>
<evidence type="ECO:0000256" key="12">
    <source>
        <dbReference type="RuleBase" id="RU368011"/>
    </source>
</evidence>
<accession>A0AA97KJ94</accession>
<evidence type="ECO:0000313" key="15">
    <source>
        <dbReference type="RefSeq" id="XP_054859389.1"/>
    </source>
</evidence>
<evidence type="ECO:0000256" key="11">
    <source>
        <dbReference type="ARBA" id="ARBA00045419"/>
    </source>
</evidence>
<evidence type="ECO:0000256" key="13">
    <source>
        <dbReference type="SAM" id="Coils"/>
    </source>
</evidence>
<dbReference type="Gene3D" id="3.30.160.570">
    <property type="entry name" value="Ncd80 complex, Spc24 subunit"/>
    <property type="match status" value="1"/>
</dbReference>
<dbReference type="RefSeq" id="XP_054859389.1">
    <property type="nucleotide sequence ID" value="XM_055003414.1"/>
</dbReference>
<feature type="coiled-coil region" evidence="13">
    <location>
        <begin position="10"/>
        <end position="141"/>
    </location>
</feature>
<keyword evidence="5 12" id="KW-0498">Mitosis</keyword>
<sequence length="204" mass="23464">MAGLSELPAMAGLSEQMQNLEKLSQALLQKMAKAEAGEILKRNLEKQEQMIDRLLQTKKTTMQLIQELMSAEEKVAQKLSDRDEELKISLQKLQKIEDGLLQAREKDAKLKISTEELKKELEEVREEIEHLEEKEDNDASMSALYLSQLYYRVCPIDWDYSCEATLIKGIHHGPDIAQPINIDSSQHSRCFVSDYLWSLVPTTW</sequence>
<dbReference type="RefSeq" id="XP_054859390.1">
    <property type="nucleotide sequence ID" value="XM_055003415.1"/>
</dbReference>
<comment type="function">
    <text evidence="11">Acts as a component of the essential kinetochore-associated NDC80 complex, which is required for chromosome segregation and spindle checkpoint activity. Required for kinetochore integrity and the organization of stable microtubule binding sites in the outer plate of the kinetochore. The NDC80 complex synergistically enhances the affinity of the SKA1 complex for microtubules and may allow the NDC80 complex to track depolymerizing microtubules.</text>
</comment>
<dbReference type="InterPro" id="IPR013252">
    <property type="entry name" value="Ndc80_Spc24"/>
</dbReference>
<name>A0AA97KJ94_EUBMA</name>
<dbReference type="AlphaFoldDB" id="A0AA97KJ94"/>
<evidence type="ECO:0000256" key="1">
    <source>
        <dbReference type="ARBA" id="ARBA00007804"/>
    </source>
</evidence>
<keyword evidence="3 12" id="KW-0158">Chromosome</keyword>
<evidence type="ECO:0000256" key="8">
    <source>
        <dbReference type="ARBA" id="ARBA00023242"/>
    </source>
</evidence>
<dbReference type="GeneID" id="129346123"/>
<keyword evidence="4 12" id="KW-0132">Cell division</keyword>
<evidence type="ECO:0000256" key="5">
    <source>
        <dbReference type="ARBA" id="ARBA00022776"/>
    </source>
</evidence>
<evidence type="ECO:0000256" key="7">
    <source>
        <dbReference type="ARBA" id="ARBA00023054"/>
    </source>
</evidence>
<proteinExistence type="inferred from homology"/>
<gene>
    <name evidence="15 16" type="primary">LOC129346123</name>
</gene>
<evidence type="ECO:0000256" key="9">
    <source>
        <dbReference type="ARBA" id="ARBA00023306"/>
    </source>
</evidence>
<dbReference type="PANTHER" id="PTHR22142">
    <property type="match status" value="1"/>
</dbReference>
<comment type="subcellular location">
    <subcellularLocation>
        <location evidence="12">Nucleus</location>
    </subcellularLocation>
    <subcellularLocation>
        <location evidence="12">Chromosome</location>
        <location evidence="12">Centromere</location>
        <location evidence="12">Kinetochore</location>
    </subcellularLocation>
</comment>
<evidence type="ECO:0000256" key="4">
    <source>
        <dbReference type="ARBA" id="ARBA00022618"/>
    </source>
</evidence>
<keyword evidence="9 12" id="KW-0131">Cell cycle</keyword>
<keyword evidence="14" id="KW-1185">Reference proteome</keyword>
<dbReference type="PANTHER" id="PTHR22142:SF2">
    <property type="entry name" value="KINETOCHORE PROTEIN SPC24"/>
    <property type="match status" value="1"/>
</dbReference>
<evidence type="ECO:0000256" key="3">
    <source>
        <dbReference type="ARBA" id="ARBA00022454"/>
    </source>
</evidence>
<evidence type="ECO:0000313" key="16">
    <source>
        <dbReference type="RefSeq" id="XP_054859390.1"/>
    </source>
</evidence>
<dbReference type="GO" id="GO:0007059">
    <property type="term" value="P:chromosome segregation"/>
    <property type="evidence" value="ECO:0007669"/>
    <property type="project" value="TreeGrafter"/>
</dbReference>
<reference evidence="15 16" key="1">
    <citation type="submission" date="2025-04" db="UniProtKB">
        <authorList>
            <consortium name="RefSeq"/>
        </authorList>
    </citation>
    <scope>IDENTIFICATION</scope>
    <source>
        <tissue evidence="15 16">Blood</tissue>
    </source>
</reference>
<evidence type="ECO:0000256" key="2">
    <source>
        <dbReference type="ARBA" id="ARBA00013690"/>
    </source>
</evidence>
<dbReference type="GO" id="GO:0031262">
    <property type="term" value="C:Ndc80 complex"/>
    <property type="evidence" value="ECO:0007669"/>
    <property type="project" value="TreeGrafter"/>
</dbReference>
<protein>
    <recommendedName>
        <fullName evidence="2 12">Kinetochore protein Spc24</fullName>
    </recommendedName>
</protein>
<comment type="similarity">
    <text evidence="1 12">Belongs to the SPC24 family.</text>
</comment>
<keyword evidence="8 12" id="KW-0539">Nucleus</keyword>
<comment type="subunit">
    <text evidence="12">Component of the NDC80 complex.</text>
</comment>
<dbReference type="GO" id="GO:0008017">
    <property type="term" value="F:microtubule binding"/>
    <property type="evidence" value="ECO:0007669"/>
    <property type="project" value="TreeGrafter"/>
</dbReference>
<evidence type="ECO:0000313" key="14">
    <source>
        <dbReference type="Proteomes" id="UP001190640"/>
    </source>
</evidence>
<evidence type="ECO:0000256" key="10">
    <source>
        <dbReference type="ARBA" id="ARBA00023328"/>
    </source>
</evidence>
<dbReference type="KEGG" id="emc:129346123"/>
<dbReference type="GO" id="GO:0051301">
    <property type="term" value="P:cell division"/>
    <property type="evidence" value="ECO:0007669"/>
    <property type="project" value="UniProtKB-UniRule"/>
</dbReference>
<keyword evidence="10 12" id="KW-0137">Centromere</keyword>
<dbReference type="Proteomes" id="UP001190640">
    <property type="component" value="Chromosome 19"/>
</dbReference>
<keyword evidence="6 12" id="KW-0995">Kinetochore</keyword>
<evidence type="ECO:0000256" key="6">
    <source>
        <dbReference type="ARBA" id="ARBA00022838"/>
    </source>
</evidence>